<evidence type="ECO:0000256" key="3">
    <source>
        <dbReference type="ARBA" id="ARBA00022777"/>
    </source>
</evidence>
<keyword evidence="2" id="KW-0547">Nucleotide-binding</keyword>
<dbReference type="EMBL" id="CACRUO010000047">
    <property type="protein sequence ID" value="VYU33323.1"/>
    <property type="molecule type" value="Genomic_DNA"/>
</dbReference>
<dbReference type="Pfam" id="PF04263">
    <property type="entry name" value="TPK_catalytic"/>
    <property type="match status" value="1"/>
</dbReference>
<name>A0A6N3E4R9_STASI</name>
<dbReference type="InterPro" id="IPR053149">
    <property type="entry name" value="TPK"/>
</dbReference>
<evidence type="ECO:0000259" key="6">
    <source>
        <dbReference type="SMART" id="SM00983"/>
    </source>
</evidence>
<dbReference type="SMART" id="SM00983">
    <property type="entry name" value="TPK_B1_binding"/>
    <property type="match status" value="1"/>
</dbReference>
<accession>A0A6N3E4R9</accession>
<organism evidence="7">
    <name type="scientific">Staphylococcus simulans</name>
    <dbReference type="NCBI Taxonomy" id="1286"/>
    <lineage>
        <taxon>Bacteria</taxon>
        <taxon>Bacillati</taxon>
        <taxon>Bacillota</taxon>
        <taxon>Bacilli</taxon>
        <taxon>Bacillales</taxon>
        <taxon>Staphylococcaceae</taxon>
        <taxon>Staphylococcus</taxon>
    </lineage>
</organism>
<keyword evidence="1 7" id="KW-0808">Transferase</keyword>
<evidence type="ECO:0000256" key="2">
    <source>
        <dbReference type="ARBA" id="ARBA00022741"/>
    </source>
</evidence>
<sequence length="216" mass="24129">MKINLLCGDRHLPKHLLEDKSEEEWGGIDRGALILIEHEIEPIFSLGDFDSVTDEERTELKTKLDINPVKAEKADTDLGLGVKEAVECGFDEIDIYGATGGRLDHFLGAVQLLQVPEYVEAGIVIRIIDTNNEISYLEKGEYQMTYDKHMPYVSFVPQRPNTVISLTGFKYPLQNQTLHQGSTLTISNEIAAYRGTIEVESGGILAIRSRDAQHSL</sequence>
<keyword evidence="3 7" id="KW-0418">Kinase</keyword>
<dbReference type="Gene3D" id="3.40.50.10240">
    <property type="entry name" value="Thiamin pyrophosphokinase, catalytic domain"/>
    <property type="match status" value="1"/>
</dbReference>
<dbReference type="InterPro" id="IPR036371">
    <property type="entry name" value="TPK_B1-bd_sf"/>
</dbReference>
<dbReference type="GO" id="GO:0030975">
    <property type="term" value="F:thiamine binding"/>
    <property type="evidence" value="ECO:0007669"/>
    <property type="project" value="InterPro"/>
</dbReference>
<dbReference type="AlphaFoldDB" id="A0A6N3E4R9"/>
<feature type="domain" description="Thiamin pyrophosphokinase thiamin-binding" evidence="6">
    <location>
        <begin position="140"/>
        <end position="205"/>
    </location>
</feature>
<reference evidence="7" key="1">
    <citation type="submission" date="2019-11" db="EMBL/GenBank/DDBJ databases">
        <authorList>
            <person name="Feng L."/>
        </authorList>
    </citation>
    <scope>NUCLEOTIDE SEQUENCE</scope>
    <source>
        <strain evidence="7">SsimulansLFYP27</strain>
    </source>
</reference>
<dbReference type="EC" id="2.7.6.2" evidence="5"/>
<dbReference type="GO" id="GO:0006772">
    <property type="term" value="P:thiamine metabolic process"/>
    <property type="evidence" value="ECO:0007669"/>
    <property type="project" value="UniProtKB-UniRule"/>
</dbReference>
<dbReference type="SUPFAM" id="SSF63999">
    <property type="entry name" value="Thiamin pyrophosphokinase, catalytic domain"/>
    <property type="match status" value="1"/>
</dbReference>
<dbReference type="SUPFAM" id="SSF63862">
    <property type="entry name" value="Thiamin pyrophosphokinase, substrate-binding domain"/>
    <property type="match status" value="1"/>
</dbReference>
<keyword evidence="4" id="KW-0067">ATP-binding</keyword>
<dbReference type="GO" id="GO:0005524">
    <property type="term" value="F:ATP binding"/>
    <property type="evidence" value="ECO:0007669"/>
    <property type="project" value="UniProtKB-KW"/>
</dbReference>
<proteinExistence type="predicted"/>
<dbReference type="InterPro" id="IPR036759">
    <property type="entry name" value="TPK_catalytic_sf"/>
</dbReference>
<gene>
    <name evidence="7" type="primary">thiN</name>
    <name evidence="7" type="ORF">SSLFYP27_01906</name>
</gene>
<dbReference type="InterPro" id="IPR006282">
    <property type="entry name" value="Thi_PPkinase"/>
</dbReference>
<dbReference type="GO" id="GO:0016301">
    <property type="term" value="F:kinase activity"/>
    <property type="evidence" value="ECO:0007669"/>
    <property type="project" value="UniProtKB-KW"/>
</dbReference>
<dbReference type="GO" id="GO:0004788">
    <property type="term" value="F:thiamine diphosphokinase activity"/>
    <property type="evidence" value="ECO:0007669"/>
    <property type="project" value="UniProtKB-UniRule"/>
</dbReference>
<dbReference type="InterPro" id="IPR007373">
    <property type="entry name" value="Thiamin_PyroPKinase_B1-bd"/>
</dbReference>
<dbReference type="NCBIfam" id="TIGR01378">
    <property type="entry name" value="thi_PPkinase"/>
    <property type="match status" value="1"/>
</dbReference>
<dbReference type="GO" id="GO:0009229">
    <property type="term" value="P:thiamine diphosphate biosynthetic process"/>
    <property type="evidence" value="ECO:0007669"/>
    <property type="project" value="InterPro"/>
</dbReference>
<evidence type="ECO:0000256" key="1">
    <source>
        <dbReference type="ARBA" id="ARBA00022679"/>
    </source>
</evidence>
<dbReference type="PANTHER" id="PTHR41299:SF1">
    <property type="entry name" value="THIAMINE PYROPHOSPHOKINASE"/>
    <property type="match status" value="1"/>
</dbReference>
<evidence type="ECO:0000256" key="4">
    <source>
        <dbReference type="ARBA" id="ARBA00022840"/>
    </source>
</evidence>
<dbReference type="CDD" id="cd07995">
    <property type="entry name" value="TPK"/>
    <property type="match status" value="1"/>
</dbReference>
<protein>
    <recommendedName>
        <fullName evidence="5">Thiamine diphosphokinase</fullName>
        <ecNumber evidence="5">2.7.6.2</ecNumber>
    </recommendedName>
</protein>
<evidence type="ECO:0000313" key="7">
    <source>
        <dbReference type="EMBL" id="VYU33323.1"/>
    </source>
</evidence>
<dbReference type="RefSeq" id="WP_107540427.1">
    <property type="nucleotide sequence ID" value="NZ_CACRUO010000047.1"/>
</dbReference>
<evidence type="ECO:0000256" key="5">
    <source>
        <dbReference type="NCBIfam" id="TIGR01378"/>
    </source>
</evidence>
<dbReference type="InterPro" id="IPR007371">
    <property type="entry name" value="TPK_catalytic"/>
</dbReference>
<dbReference type="PANTHER" id="PTHR41299">
    <property type="entry name" value="THIAMINE PYROPHOSPHOKINASE"/>
    <property type="match status" value="1"/>
</dbReference>
<dbReference type="Pfam" id="PF04265">
    <property type="entry name" value="TPK_B1_binding"/>
    <property type="match status" value="1"/>
</dbReference>